<dbReference type="OrthoDB" id="9813056at2"/>
<dbReference type="Pfam" id="PF00126">
    <property type="entry name" value="HTH_1"/>
    <property type="match status" value="1"/>
</dbReference>
<dbReference type="PANTHER" id="PTHR30537">
    <property type="entry name" value="HTH-TYPE TRANSCRIPTIONAL REGULATOR"/>
    <property type="match status" value="1"/>
</dbReference>
<evidence type="ECO:0000259" key="5">
    <source>
        <dbReference type="PROSITE" id="PS50931"/>
    </source>
</evidence>
<dbReference type="InterPro" id="IPR000847">
    <property type="entry name" value="LysR_HTH_N"/>
</dbReference>
<dbReference type="GO" id="GO:0043565">
    <property type="term" value="F:sequence-specific DNA binding"/>
    <property type="evidence" value="ECO:0007669"/>
    <property type="project" value="TreeGrafter"/>
</dbReference>
<dbReference type="InterPro" id="IPR036388">
    <property type="entry name" value="WH-like_DNA-bd_sf"/>
</dbReference>
<evidence type="ECO:0000256" key="4">
    <source>
        <dbReference type="ARBA" id="ARBA00023163"/>
    </source>
</evidence>
<keyword evidence="3" id="KW-0238">DNA-binding</keyword>
<dbReference type="PANTHER" id="PTHR30537:SF26">
    <property type="entry name" value="GLYCINE CLEAVAGE SYSTEM TRANSCRIPTIONAL ACTIVATOR"/>
    <property type="match status" value="1"/>
</dbReference>
<keyword evidence="7" id="KW-1185">Reference proteome</keyword>
<dbReference type="Proteomes" id="UP000018780">
    <property type="component" value="Plasmid unnamed"/>
</dbReference>
<accession>V9W1E2</accession>
<organism evidence="6 7">
    <name type="scientific">Leisingera methylohalidivorans DSM 14336</name>
    <dbReference type="NCBI Taxonomy" id="999552"/>
    <lineage>
        <taxon>Bacteria</taxon>
        <taxon>Pseudomonadati</taxon>
        <taxon>Pseudomonadota</taxon>
        <taxon>Alphaproteobacteria</taxon>
        <taxon>Rhodobacterales</taxon>
        <taxon>Roseobacteraceae</taxon>
        <taxon>Leisingera</taxon>
    </lineage>
</organism>
<comment type="similarity">
    <text evidence="1">Belongs to the LysR transcriptional regulatory family.</text>
</comment>
<evidence type="ECO:0000256" key="3">
    <source>
        <dbReference type="ARBA" id="ARBA00023125"/>
    </source>
</evidence>
<geneLocation type="plasmid" evidence="7">
    <name>1</name>
</geneLocation>
<evidence type="ECO:0000256" key="1">
    <source>
        <dbReference type="ARBA" id="ARBA00009437"/>
    </source>
</evidence>
<feature type="domain" description="HTH lysR-type" evidence="5">
    <location>
        <begin position="8"/>
        <end position="65"/>
    </location>
</feature>
<dbReference type="PRINTS" id="PR00039">
    <property type="entry name" value="HTHLYSR"/>
</dbReference>
<reference evidence="6 7" key="1">
    <citation type="submission" date="2013-09" db="EMBL/GenBank/DDBJ databases">
        <authorList>
            <consortium name="DOE Joint Genome Institute"/>
            <person name="Klenk H.-P."/>
            <person name="Huntemann M."/>
            <person name="Han J."/>
            <person name="Chen A."/>
            <person name="Kyrpides N."/>
            <person name="Mavromatis K."/>
            <person name="Markowitz V."/>
            <person name="Palaniappan K."/>
            <person name="Ivanova N."/>
            <person name="Schaumberg A."/>
            <person name="Pati A."/>
            <person name="Liolios K."/>
            <person name="Nordberg H.P."/>
            <person name="Cantor M.N."/>
            <person name="Hua S.X."/>
            <person name="Woyke T."/>
        </authorList>
    </citation>
    <scope>NUCLEOTIDE SEQUENCE [LARGE SCALE GENOMIC DNA]</scope>
    <source>
        <strain evidence="6 7">DSM 14336</strain>
        <plasmid evidence="7">1</plasmid>
    </source>
</reference>
<sequence length="299" mass="32918">MARMTDLPHVTWLKAFEAAARLNSFSAAAEELGLTPAAISQQIRLLEKHLNTQLFKRLARGVALTDTGQAYAQPIRKSFDDMQRATTGLFSRKRKRVVHLRATISCAALVIAPQLARFQAEHPDIFVQLSTTVWASRFDEQALDIDIRYGSGDWQEIQILHLGHESAVPVCSPAYAAALGGSPSIADLARADVVQIIGSETDWGRLADLHGLTLQVTTDWLKADSSLLALQTVAAGHGVTMVLESFARQYIEQGLVLAPTAYTLPKRRSHYMVINDRAGQRDEVKAVSNWIASLYQTLT</sequence>
<keyword evidence="6" id="KW-0614">Plasmid</keyword>
<dbReference type="SUPFAM" id="SSF53850">
    <property type="entry name" value="Periplasmic binding protein-like II"/>
    <property type="match status" value="1"/>
</dbReference>
<dbReference type="SUPFAM" id="SSF46785">
    <property type="entry name" value="Winged helix' DNA-binding domain"/>
    <property type="match status" value="1"/>
</dbReference>
<keyword evidence="4" id="KW-0804">Transcription</keyword>
<dbReference type="FunFam" id="1.10.10.10:FF:000001">
    <property type="entry name" value="LysR family transcriptional regulator"/>
    <property type="match status" value="1"/>
</dbReference>
<name>V9W1E2_9RHOB</name>
<dbReference type="HOGENOM" id="CLU_039613_37_0_5"/>
<proteinExistence type="inferred from homology"/>
<evidence type="ECO:0000313" key="7">
    <source>
        <dbReference type="Proteomes" id="UP000018780"/>
    </source>
</evidence>
<dbReference type="GO" id="GO:0003700">
    <property type="term" value="F:DNA-binding transcription factor activity"/>
    <property type="evidence" value="ECO:0007669"/>
    <property type="project" value="InterPro"/>
</dbReference>
<dbReference type="Pfam" id="PF03466">
    <property type="entry name" value="LysR_substrate"/>
    <property type="match status" value="1"/>
</dbReference>
<evidence type="ECO:0000256" key="2">
    <source>
        <dbReference type="ARBA" id="ARBA00023015"/>
    </source>
</evidence>
<dbReference type="KEGG" id="lmd:METH_21985"/>
<dbReference type="GO" id="GO:0006351">
    <property type="term" value="P:DNA-templated transcription"/>
    <property type="evidence" value="ECO:0007669"/>
    <property type="project" value="TreeGrafter"/>
</dbReference>
<dbReference type="PROSITE" id="PS50931">
    <property type="entry name" value="HTH_LYSR"/>
    <property type="match status" value="1"/>
</dbReference>
<dbReference type="AlphaFoldDB" id="V9W1E2"/>
<protein>
    <submittedName>
        <fullName evidence="6">LysR family transcriptional regulator</fullName>
    </submittedName>
</protein>
<keyword evidence="2" id="KW-0805">Transcription regulation</keyword>
<dbReference type="Gene3D" id="3.40.190.10">
    <property type="entry name" value="Periplasmic binding protein-like II"/>
    <property type="match status" value="2"/>
</dbReference>
<gene>
    <name evidence="6" type="ORF">METH_21985</name>
</gene>
<dbReference type="PATRIC" id="fig|999552.6.peg.4347"/>
<dbReference type="InterPro" id="IPR058163">
    <property type="entry name" value="LysR-type_TF_proteobact-type"/>
</dbReference>
<evidence type="ECO:0000313" key="6">
    <source>
        <dbReference type="EMBL" id="AHD03500.1"/>
    </source>
</evidence>
<dbReference type="InterPro" id="IPR036390">
    <property type="entry name" value="WH_DNA-bd_sf"/>
</dbReference>
<dbReference type="EMBL" id="CP006774">
    <property type="protein sequence ID" value="AHD03500.1"/>
    <property type="molecule type" value="Genomic_DNA"/>
</dbReference>
<dbReference type="InterPro" id="IPR005119">
    <property type="entry name" value="LysR_subst-bd"/>
</dbReference>
<dbReference type="Gene3D" id="1.10.10.10">
    <property type="entry name" value="Winged helix-like DNA-binding domain superfamily/Winged helix DNA-binding domain"/>
    <property type="match status" value="1"/>
</dbReference>